<feature type="transmembrane region" description="Helical" evidence="9">
    <location>
        <begin position="221"/>
        <end position="239"/>
    </location>
</feature>
<organism evidence="13 14">
    <name type="scientific">Paenibacillus antri</name>
    <dbReference type="NCBI Taxonomy" id="2582848"/>
    <lineage>
        <taxon>Bacteria</taxon>
        <taxon>Bacillati</taxon>
        <taxon>Bacillota</taxon>
        <taxon>Bacilli</taxon>
        <taxon>Bacillales</taxon>
        <taxon>Paenibacillaceae</taxon>
        <taxon>Paenibacillus</taxon>
    </lineage>
</organism>
<evidence type="ECO:0000259" key="11">
    <source>
        <dbReference type="Pfam" id="PF07695"/>
    </source>
</evidence>
<keyword evidence="6" id="KW-0418">Kinase</keyword>
<keyword evidence="4" id="KW-0808">Transferase</keyword>
<evidence type="ECO:0000259" key="12">
    <source>
        <dbReference type="Pfam" id="PF07730"/>
    </source>
</evidence>
<evidence type="ECO:0000256" key="8">
    <source>
        <dbReference type="ARBA" id="ARBA00023012"/>
    </source>
</evidence>
<name>A0A5R9G2B3_9BACL</name>
<evidence type="ECO:0000256" key="3">
    <source>
        <dbReference type="ARBA" id="ARBA00022553"/>
    </source>
</evidence>
<dbReference type="AlphaFoldDB" id="A0A5R9G2B3"/>
<feature type="transmembrane region" description="Helical" evidence="9">
    <location>
        <begin position="346"/>
        <end position="366"/>
    </location>
</feature>
<evidence type="ECO:0000313" key="13">
    <source>
        <dbReference type="EMBL" id="TLS48436.1"/>
    </source>
</evidence>
<feature type="domain" description="Histidine kinase/HSP90-like ATPase" evidence="10">
    <location>
        <begin position="552"/>
        <end position="635"/>
    </location>
</feature>
<feature type="transmembrane region" description="Helical" evidence="9">
    <location>
        <begin position="386"/>
        <end position="405"/>
    </location>
</feature>
<feature type="transmembrane region" description="Helical" evidence="9">
    <location>
        <begin position="314"/>
        <end position="334"/>
    </location>
</feature>
<feature type="transmembrane region" description="Helical" evidence="9">
    <location>
        <begin position="251"/>
        <end position="270"/>
    </location>
</feature>
<evidence type="ECO:0000256" key="4">
    <source>
        <dbReference type="ARBA" id="ARBA00022679"/>
    </source>
</evidence>
<dbReference type="PANTHER" id="PTHR24421:SF10">
    <property type="entry name" value="NITRATE_NITRITE SENSOR PROTEIN NARQ"/>
    <property type="match status" value="1"/>
</dbReference>
<dbReference type="PANTHER" id="PTHR24421">
    <property type="entry name" value="NITRATE/NITRITE SENSOR PROTEIN NARX-RELATED"/>
    <property type="match status" value="1"/>
</dbReference>
<dbReference type="GO" id="GO:0016020">
    <property type="term" value="C:membrane"/>
    <property type="evidence" value="ECO:0007669"/>
    <property type="project" value="InterPro"/>
</dbReference>
<feature type="domain" description="7TM-DISM receptor extracellular" evidence="11">
    <location>
        <begin position="193"/>
        <end position="367"/>
    </location>
</feature>
<protein>
    <recommendedName>
        <fullName evidence="2">histidine kinase</fullName>
        <ecNumber evidence="2">2.7.13.3</ecNumber>
    </recommendedName>
</protein>
<comment type="caution">
    <text evidence="13">The sequence shown here is derived from an EMBL/GenBank/DDBJ whole genome shotgun (WGS) entry which is preliminary data.</text>
</comment>
<dbReference type="SUPFAM" id="SSF55874">
    <property type="entry name" value="ATPase domain of HSP90 chaperone/DNA topoisomerase II/histidine kinase"/>
    <property type="match status" value="1"/>
</dbReference>
<keyword evidence="9" id="KW-0472">Membrane</keyword>
<feature type="transmembrane region" description="Helical" evidence="9">
    <location>
        <begin position="291"/>
        <end position="308"/>
    </location>
</feature>
<comment type="catalytic activity">
    <reaction evidence="1">
        <text>ATP + protein L-histidine = ADP + protein N-phospho-L-histidine.</text>
        <dbReference type="EC" id="2.7.13.3"/>
    </reaction>
</comment>
<dbReference type="Pfam" id="PF07730">
    <property type="entry name" value="HisKA_3"/>
    <property type="match status" value="1"/>
</dbReference>
<dbReference type="GO" id="GO:0000155">
    <property type="term" value="F:phosphorelay sensor kinase activity"/>
    <property type="evidence" value="ECO:0007669"/>
    <property type="project" value="InterPro"/>
</dbReference>
<feature type="transmembrane region" description="Helical" evidence="9">
    <location>
        <begin position="7"/>
        <end position="31"/>
    </location>
</feature>
<dbReference type="InterPro" id="IPR050482">
    <property type="entry name" value="Sensor_HK_TwoCompSys"/>
</dbReference>
<dbReference type="EMBL" id="VCIW01000036">
    <property type="protein sequence ID" value="TLS48436.1"/>
    <property type="molecule type" value="Genomic_DNA"/>
</dbReference>
<gene>
    <name evidence="13" type="ORF">FE782_30680</name>
</gene>
<feature type="transmembrane region" description="Helical" evidence="9">
    <location>
        <begin position="193"/>
        <end position="214"/>
    </location>
</feature>
<reference evidence="13 14" key="1">
    <citation type="submission" date="2019-05" db="EMBL/GenBank/DDBJ databases">
        <authorList>
            <person name="Narsing Rao M.P."/>
            <person name="Li W.J."/>
        </authorList>
    </citation>
    <scope>NUCLEOTIDE SEQUENCE [LARGE SCALE GENOMIC DNA]</scope>
    <source>
        <strain evidence="13 14">SYSU_K30003</strain>
    </source>
</reference>
<dbReference type="GO" id="GO:0046983">
    <property type="term" value="F:protein dimerization activity"/>
    <property type="evidence" value="ECO:0007669"/>
    <property type="project" value="InterPro"/>
</dbReference>
<dbReference type="InterPro" id="IPR011623">
    <property type="entry name" value="7TMR_DISM_rcpt_extracell_dom1"/>
</dbReference>
<keyword evidence="8" id="KW-0902">Two-component regulatory system</keyword>
<keyword evidence="9" id="KW-0812">Transmembrane</keyword>
<dbReference type="CDD" id="cd16917">
    <property type="entry name" value="HATPase_UhpB-NarQ-NarX-like"/>
    <property type="match status" value="1"/>
</dbReference>
<keyword evidence="3" id="KW-0597">Phosphoprotein</keyword>
<keyword evidence="5" id="KW-0547">Nucleotide-binding</keyword>
<keyword evidence="7" id="KW-0067">ATP-binding</keyword>
<dbReference type="InterPro" id="IPR036890">
    <property type="entry name" value="HATPase_C_sf"/>
</dbReference>
<evidence type="ECO:0000259" key="10">
    <source>
        <dbReference type="Pfam" id="PF02518"/>
    </source>
</evidence>
<dbReference type="Gene3D" id="3.30.565.10">
    <property type="entry name" value="Histidine kinase-like ATPase, C-terminal domain"/>
    <property type="match status" value="1"/>
</dbReference>
<keyword evidence="14" id="KW-1185">Reference proteome</keyword>
<dbReference type="Pfam" id="PF02518">
    <property type="entry name" value="HATPase_c"/>
    <property type="match status" value="1"/>
</dbReference>
<dbReference type="EC" id="2.7.13.3" evidence="2"/>
<evidence type="ECO:0000256" key="6">
    <source>
        <dbReference type="ARBA" id="ARBA00022777"/>
    </source>
</evidence>
<sequence>MRLRLSLARVVTITSFALVITAFIAVVAILYRNDGLDRVFRVEPLHSVSAGPWEAIVGDLPFRGAVPAFDEGDWRPLAELQANAPRFGYVGYYWLRQRLPERSPRDPHLLLGHLGAFEAYLDDKLLLRFRMPPAAPAVNLMHSRTITELSPEDAGKMLYLRVYTDGALPPLRIAAAQYGQKDTIFASYLGIDLFIFLIGLVFVLVGFAGFLLWLHDFRSRLNLAFALFMTSSGLGYWYISRTTLWYLEGEWFMYVPDVFLSLAVFSVLLFMEQLVDGAYRRLFRWLKRMSFGVFAGVLTTAYALPIAYRVLVTFVVPTMIVVFPLAALIALLRLHKRDPSPDRRWILSGLIGMYVGTALQVIVHFLPPVRPWLQSVSEPLAHAAEFCLPAGLLWIVFCKGMVLFNRYMDLHRQVKAYAAETTERLASSLRETTGAIAHLSLAEARNRNARDVHDIVGHTLTTTAVQIEAARMLWSRNPDDAFKTLATAGELVRKSLEDIRHSMQGFAKDEGEADLRETLCLLLEDASRAHGVASEYDIEDMPPLGSAYAQVLIHALQEGMSNGIRHGRCGAFHFELRIRGDTLEFTLSNDGAAYEAGRFGFGLTTMRERAEALGGSFWIGAVHEKGCRIDIRLPVR</sequence>
<accession>A0A5R9G2B3</accession>
<proteinExistence type="predicted"/>
<dbReference type="Pfam" id="PF07695">
    <property type="entry name" value="7TMR-DISM_7TM"/>
    <property type="match status" value="1"/>
</dbReference>
<evidence type="ECO:0000256" key="9">
    <source>
        <dbReference type="SAM" id="Phobius"/>
    </source>
</evidence>
<dbReference type="OrthoDB" id="9809348at2"/>
<keyword evidence="9" id="KW-1133">Transmembrane helix</keyword>
<evidence type="ECO:0000256" key="7">
    <source>
        <dbReference type="ARBA" id="ARBA00022840"/>
    </source>
</evidence>
<evidence type="ECO:0000256" key="1">
    <source>
        <dbReference type="ARBA" id="ARBA00000085"/>
    </source>
</evidence>
<dbReference type="Proteomes" id="UP000309676">
    <property type="component" value="Unassembled WGS sequence"/>
</dbReference>
<evidence type="ECO:0000256" key="2">
    <source>
        <dbReference type="ARBA" id="ARBA00012438"/>
    </source>
</evidence>
<dbReference type="Gene3D" id="1.20.5.1930">
    <property type="match status" value="1"/>
</dbReference>
<evidence type="ECO:0000313" key="14">
    <source>
        <dbReference type="Proteomes" id="UP000309676"/>
    </source>
</evidence>
<dbReference type="InterPro" id="IPR003594">
    <property type="entry name" value="HATPase_dom"/>
</dbReference>
<evidence type="ECO:0000256" key="5">
    <source>
        <dbReference type="ARBA" id="ARBA00022741"/>
    </source>
</evidence>
<dbReference type="RefSeq" id="WP_138198170.1">
    <property type="nucleotide sequence ID" value="NZ_VCIW01000036.1"/>
</dbReference>
<feature type="domain" description="Signal transduction histidine kinase subgroup 3 dimerisation and phosphoacceptor" evidence="12">
    <location>
        <begin position="445"/>
        <end position="507"/>
    </location>
</feature>
<dbReference type="GO" id="GO:0005524">
    <property type="term" value="F:ATP binding"/>
    <property type="evidence" value="ECO:0007669"/>
    <property type="project" value="UniProtKB-KW"/>
</dbReference>
<dbReference type="InterPro" id="IPR011712">
    <property type="entry name" value="Sig_transdc_His_kin_sub3_dim/P"/>
</dbReference>